<dbReference type="InterPro" id="IPR003594">
    <property type="entry name" value="HATPase_dom"/>
</dbReference>
<dbReference type="PANTHER" id="PTHR35526">
    <property type="entry name" value="ANTI-SIGMA-F FACTOR RSBW-RELATED"/>
    <property type="match status" value="1"/>
</dbReference>
<keyword evidence="3" id="KW-0547">Nucleotide-binding</keyword>
<organism evidence="3 4">
    <name type="scientific">Paractinoplanes aksuensis</name>
    <dbReference type="NCBI Taxonomy" id="2939490"/>
    <lineage>
        <taxon>Bacteria</taxon>
        <taxon>Bacillati</taxon>
        <taxon>Actinomycetota</taxon>
        <taxon>Actinomycetes</taxon>
        <taxon>Micromonosporales</taxon>
        <taxon>Micromonosporaceae</taxon>
        <taxon>Paractinoplanes</taxon>
    </lineage>
</organism>
<keyword evidence="1" id="KW-0723">Serine/threonine-protein kinase</keyword>
<keyword evidence="4" id="KW-1185">Reference proteome</keyword>
<dbReference type="Gene3D" id="3.30.565.10">
    <property type="entry name" value="Histidine kinase-like ATPase, C-terminal domain"/>
    <property type="match status" value="1"/>
</dbReference>
<keyword evidence="3" id="KW-0067">ATP-binding</keyword>
<dbReference type="SUPFAM" id="SSF55874">
    <property type="entry name" value="ATPase domain of HSP90 chaperone/DNA topoisomerase II/histidine kinase"/>
    <property type="match status" value="1"/>
</dbReference>
<comment type="caution">
    <text evidence="3">The sequence shown here is derived from an EMBL/GenBank/DDBJ whole genome shotgun (WGS) entry which is preliminary data.</text>
</comment>
<protein>
    <submittedName>
        <fullName evidence="3">ATP-binding protein</fullName>
    </submittedName>
</protein>
<accession>A0ABT1DND8</accession>
<dbReference type="InterPro" id="IPR050267">
    <property type="entry name" value="Anti-sigma-factor_SerPK"/>
</dbReference>
<dbReference type="CDD" id="cd16936">
    <property type="entry name" value="HATPase_RsbW-like"/>
    <property type="match status" value="1"/>
</dbReference>
<evidence type="ECO:0000259" key="2">
    <source>
        <dbReference type="Pfam" id="PF13581"/>
    </source>
</evidence>
<dbReference type="RefSeq" id="WP_253237680.1">
    <property type="nucleotide sequence ID" value="NZ_JAMYJR010000013.1"/>
</dbReference>
<name>A0ABT1DND8_9ACTN</name>
<dbReference type="EMBL" id="JAMYJR010000013">
    <property type="protein sequence ID" value="MCO8271555.1"/>
    <property type="molecule type" value="Genomic_DNA"/>
</dbReference>
<reference evidence="3 4" key="1">
    <citation type="submission" date="2022-06" db="EMBL/GenBank/DDBJ databases">
        <title>New Species of the Genus Actinoplanes, ActinopZanes ferrugineus.</title>
        <authorList>
            <person name="Ding P."/>
        </authorList>
    </citation>
    <scope>NUCLEOTIDE SEQUENCE [LARGE SCALE GENOMIC DNA]</scope>
    <source>
        <strain evidence="3 4">TRM88003</strain>
    </source>
</reference>
<feature type="domain" description="Histidine kinase/HSP90-like ATPase" evidence="2">
    <location>
        <begin position="125"/>
        <end position="239"/>
    </location>
</feature>
<evidence type="ECO:0000256" key="1">
    <source>
        <dbReference type="ARBA" id="ARBA00022527"/>
    </source>
</evidence>
<proteinExistence type="predicted"/>
<keyword evidence="1" id="KW-0418">Kinase</keyword>
<dbReference type="InterPro" id="IPR036890">
    <property type="entry name" value="HATPase_C_sf"/>
</dbReference>
<dbReference type="Proteomes" id="UP001523369">
    <property type="component" value="Unassembled WGS sequence"/>
</dbReference>
<evidence type="ECO:0000313" key="3">
    <source>
        <dbReference type="EMBL" id="MCO8271555.1"/>
    </source>
</evidence>
<dbReference type="Pfam" id="PF13581">
    <property type="entry name" value="HATPase_c_2"/>
    <property type="match status" value="1"/>
</dbReference>
<evidence type="ECO:0000313" key="4">
    <source>
        <dbReference type="Proteomes" id="UP001523369"/>
    </source>
</evidence>
<gene>
    <name evidence="3" type="ORF">M1L60_13225</name>
</gene>
<dbReference type="GO" id="GO:0005524">
    <property type="term" value="F:ATP binding"/>
    <property type="evidence" value="ECO:0007669"/>
    <property type="project" value="UniProtKB-KW"/>
</dbReference>
<sequence length="255" mass="27083">MGDTSTAVIELRAHGPWSSFFGEQVTARLRLCLAGPSTVIIVDLRHLDDPHAASLPFWLAAWRQARLAPAPARVVFCLSPATALSRRLRNRQGPQPRVCATLAEARVAITERAARADRFQVRLAPLPASARAARDLVAQACHAWNLARLEPDSALIMSELAANAVEHAGTDFTATVTHAGTGLHLAVRDNAARFPHSSELTLGGPQLPPLERGRGLRLIHAIAAGWGATPTRGGKVVWASVDRSPAGRATGRGGA</sequence>
<keyword evidence="1" id="KW-0808">Transferase</keyword>
<dbReference type="PANTHER" id="PTHR35526:SF3">
    <property type="entry name" value="ANTI-SIGMA-F FACTOR RSBW"/>
    <property type="match status" value="1"/>
</dbReference>